<name>A0ABV6DAF0_9HYPH</name>
<dbReference type="CDD" id="cd05483">
    <property type="entry name" value="retropepsin_like_bacteria"/>
    <property type="match status" value="1"/>
</dbReference>
<dbReference type="RefSeq" id="WP_261522374.1">
    <property type="nucleotide sequence ID" value="NZ_JAODNW010000025.1"/>
</dbReference>
<dbReference type="GO" id="GO:0008233">
    <property type="term" value="F:peptidase activity"/>
    <property type="evidence" value="ECO:0007669"/>
    <property type="project" value="UniProtKB-KW"/>
</dbReference>
<dbReference type="Pfam" id="PF13975">
    <property type="entry name" value="gag-asp_proteas"/>
    <property type="match status" value="1"/>
</dbReference>
<proteinExistence type="predicted"/>
<dbReference type="GO" id="GO:0006508">
    <property type="term" value="P:proteolysis"/>
    <property type="evidence" value="ECO:0007669"/>
    <property type="project" value="UniProtKB-KW"/>
</dbReference>
<dbReference type="Gene3D" id="2.40.70.10">
    <property type="entry name" value="Acid Proteases"/>
    <property type="match status" value="1"/>
</dbReference>
<feature type="domain" description="Peptidase A2" evidence="3">
    <location>
        <begin position="135"/>
        <end position="215"/>
    </location>
</feature>
<dbReference type="InterPro" id="IPR011969">
    <property type="entry name" value="Clan_AA_Asp_peptidase_C"/>
</dbReference>
<evidence type="ECO:0000256" key="2">
    <source>
        <dbReference type="SAM" id="Phobius"/>
    </source>
</evidence>
<gene>
    <name evidence="4" type="ORF">ACFFJ2_14425</name>
</gene>
<evidence type="ECO:0000313" key="4">
    <source>
        <dbReference type="EMBL" id="MFC0209599.1"/>
    </source>
</evidence>
<comment type="caution">
    <text evidence="4">The sequence shown here is derived from an EMBL/GenBank/DDBJ whole genome shotgun (WGS) entry which is preliminary data.</text>
</comment>
<accession>A0ABV6DAF0</accession>
<reference evidence="4 5" key="1">
    <citation type="submission" date="2024-09" db="EMBL/GenBank/DDBJ databases">
        <authorList>
            <person name="Sun Q."/>
            <person name="Mori K."/>
        </authorList>
    </citation>
    <scope>NUCLEOTIDE SEQUENCE [LARGE SCALE GENOMIC DNA]</scope>
    <source>
        <strain evidence="4 5">CCM 8543</strain>
    </source>
</reference>
<keyword evidence="5" id="KW-1185">Reference proteome</keyword>
<dbReference type="EMBL" id="JBHLXD010000025">
    <property type="protein sequence ID" value="MFC0209599.1"/>
    <property type="molecule type" value="Genomic_DNA"/>
</dbReference>
<dbReference type="Proteomes" id="UP001589755">
    <property type="component" value="Unassembled WGS sequence"/>
</dbReference>
<dbReference type="InterPro" id="IPR001995">
    <property type="entry name" value="Peptidase_A2_cat"/>
</dbReference>
<feature type="transmembrane region" description="Helical" evidence="2">
    <location>
        <begin position="66"/>
        <end position="84"/>
    </location>
</feature>
<dbReference type="InterPro" id="IPR001969">
    <property type="entry name" value="Aspartic_peptidase_AS"/>
</dbReference>
<keyword evidence="2" id="KW-0472">Membrane</keyword>
<dbReference type="NCBIfam" id="TIGR02281">
    <property type="entry name" value="clan_AA_DTGA"/>
    <property type="match status" value="1"/>
</dbReference>
<keyword evidence="4" id="KW-0645">Protease</keyword>
<sequence>MQFFWILIAVLAAGLLLLIANHDSGQVFGIENDAFASLLHMSLWLSVLVVGLVFSVRRRSAAMRNFAFWLIILLVLTTGYQYRYELQDMASRLTAGLVPGSPMTISSATGGQAVMLDKSSNGHFEVRMQVNGTTVRALVDTGASATVLSAADARRVGIAVEDLRFSVPVMTANGRAHAARARVDTLAIGPIERTQVPVLVAEPGRLEQTLLGMQFLSSLSGFEMRGDRLILRD</sequence>
<evidence type="ECO:0000259" key="3">
    <source>
        <dbReference type="PROSITE" id="PS50175"/>
    </source>
</evidence>
<evidence type="ECO:0000256" key="1">
    <source>
        <dbReference type="ARBA" id="ARBA00022801"/>
    </source>
</evidence>
<keyword evidence="2" id="KW-1133">Transmembrane helix</keyword>
<evidence type="ECO:0000313" key="5">
    <source>
        <dbReference type="Proteomes" id="UP001589755"/>
    </source>
</evidence>
<dbReference type="PROSITE" id="PS00141">
    <property type="entry name" value="ASP_PROTEASE"/>
    <property type="match status" value="1"/>
</dbReference>
<organism evidence="4 5">
    <name type="scientific">Chelativorans intermedius</name>
    <dbReference type="NCBI Taxonomy" id="515947"/>
    <lineage>
        <taxon>Bacteria</taxon>
        <taxon>Pseudomonadati</taxon>
        <taxon>Pseudomonadota</taxon>
        <taxon>Alphaproteobacteria</taxon>
        <taxon>Hyphomicrobiales</taxon>
        <taxon>Phyllobacteriaceae</taxon>
        <taxon>Chelativorans</taxon>
    </lineage>
</organism>
<dbReference type="EC" id="3.4.23.-" evidence="4"/>
<dbReference type="PROSITE" id="PS50175">
    <property type="entry name" value="ASP_PROT_RETROV"/>
    <property type="match status" value="1"/>
</dbReference>
<protein>
    <submittedName>
        <fullName evidence="4">TIGR02281 family clan AA aspartic protease</fullName>
        <ecNumber evidence="4">3.4.23.-</ecNumber>
    </submittedName>
</protein>
<dbReference type="InterPro" id="IPR021109">
    <property type="entry name" value="Peptidase_aspartic_dom_sf"/>
</dbReference>
<dbReference type="SUPFAM" id="SSF50630">
    <property type="entry name" value="Acid proteases"/>
    <property type="match status" value="1"/>
</dbReference>
<feature type="transmembrane region" description="Helical" evidence="2">
    <location>
        <begin position="34"/>
        <end position="54"/>
    </location>
</feature>
<keyword evidence="2" id="KW-0812">Transmembrane</keyword>
<keyword evidence="1 4" id="KW-0378">Hydrolase</keyword>
<dbReference type="InterPro" id="IPR034122">
    <property type="entry name" value="Retropepsin-like_bacterial"/>
</dbReference>